<evidence type="ECO:0000256" key="6">
    <source>
        <dbReference type="PROSITE-ProRule" id="PRU00235"/>
    </source>
</evidence>
<dbReference type="InterPro" id="IPR027988">
    <property type="entry name" value="BRX_N"/>
</dbReference>
<dbReference type="Pfam" id="PF01363">
    <property type="entry name" value="FYVE"/>
    <property type="match status" value="1"/>
</dbReference>
<dbReference type="InterPro" id="IPR051210">
    <property type="entry name" value="Ub_ligase/GEF_domain"/>
</dbReference>
<feature type="compositionally biased region" description="Polar residues" evidence="8">
    <location>
        <begin position="810"/>
        <end position="823"/>
    </location>
</feature>
<dbReference type="SMART" id="SM00064">
    <property type="entry name" value="FYVE"/>
    <property type="match status" value="1"/>
</dbReference>
<dbReference type="InterPro" id="IPR017455">
    <property type="entry name" value="Znf_FYVE-rel"/>
</dbReference>
<feature type="compositionally biased region" description="Polar residues" evidence="8">
    <location>
        <begin position="932"/>
        <end position="949"/>
    </location>
</feature>
<dbReference type="InterPro" id="IPR000306">
    <property type="entry name" value="Znf_FYVE"/>
</dbReference>
<dbReference type="PROSITE" id="PS50012">
    <property type="entry name" value="RCC1_3"/>
    <property type="match status" value="7"/>
</dbReference>
<dbReference type="FunFam" id="2.130.10.30:FF:000028">
    <property type="entry name" value="PH, RCC1 and FYVE domains-containing protein 1"/>
    <property type="match status" value="1"/>
</dbReference>
<dbReference type="Pfam" id="PF16457">
    <property type="entry name" value="PH_12"/>
    <property type="match status" value="1"/>
</dbReference>
<dbReference type="Pfam" id="PF13713">
    <property type="entry name" value="BRX_N"/>
    <property type="match status" value="1"/>
</dbReference>
<evidence type="ECO:0000256" key="7">
    <source>
        <dbReference type="SAM" id="Coils"/>
    </source>
</evidence>
<feature type="repeat" description="RCC1" evidence="6">
    <location>
        <begin position="478"/>
        <end position="529"/>
    </location>
</feature>
<keyword evidence="3 5" id="KW-0863">Zinc-finger</keyword>
<dbReference type="PANTHER" id="PTHR22870:SF358">
    <property type="entry name" value="REGULATOR OF CHROMOSOME CONDENSATION (RCC1) FAMILY WITH FYVE ZINC FINGER DOMAIN-CONTAINING PROTEIN"/>
    <property type="match status" value="1"/>
</dbReference>
<dbReference type="InterPro" id="IPR013591">
    <property type="entry name" value="Brevis_radix_dom"/>
</dbReference>
<evidence type="ECO:0000256" key="1">
    <source>
        <dbReference type="ARBA" id="ARBA00022723"/>
    </source>
</evidence>
<evidence type="ECO:0000256" key="2">
    <source>
        <dbReference type="ARBA" id="ARBA00022737"/>
    </source>
</evidence>
<feature type="repeat" description="RCC1" evidence="6">
    <location>
        <begin position="411"/>
        <end position="462"/>
    </location>
</feature>
<organism evidence="11 12">
    <name type="scientific">Rhamnella rubrinervis</name>
    <dbReference type="NCBI Taxonomy" id="2594499"/>
    <lineage>
        <taxon>Eukaryota</taxon>
        <taxon>Viridiplantae</taxon>
        <taxon>Streptophyta</taxon>
        <taxon>Embryophyta</taxon>
        <taxon>Tracheophyta</taxon>
        <taxon>Spermatophyta</taxon>
        <taxon>Magnoliopsida</taxon>
        <taxon>eudicotyledons</taxon>
        <taxon>Gunneridae</taxon>
        <taxon>Pentapetalae</taxon>
        <taxon>rosids</taxon>
        <taxon>fabids</taxon>
        <taxon>Rosales</taxon>
        <taxon>Rhamnaceae</taxon>
        <taxon>rhamnoid group</taxon>
        <taxon>Rhamneae</taxon>
        <taxon>Rhamnella</taxon>
    </lineage>
</organism>
<dbReference type="Gene3D" id="3.30.40.10">
    <property type="entry name" value="Zinc/RING finger domain, C3HC4 (zinc finger)"/>
    <property type="match status" value="1"/>
</dbReference>
<dbReference type="CDD" id="cd13365">
    <property type="entry name" value="PH_PLC_plant-like"/>
    <property type="match status" value="1"/>
</dbReference>
<accession>A0A8K0GNI5</accession>
<dbReference type="PROSITE" id="PS00626">
    <property type="entry name" value="RCC1_2"/>
    <property type="match status" value="3"/>
</dbReference>
<feature type="repeat" description="RCC1" evidence="6">
    <location>
        <begin position="304"/>
        <end position="355"/>
    </location>
</feature>
<dbReference type="Gene3D" id="2.130.10.30">
    <property type="entry name" value="Regulator of chromosome condensation 1/beta-lactamase-inhibitor protein II"/>
    <property type="match status" value="2"/>
</dbReference>
<keyword evidence="2" id="KW-0677">Repeat</keyword>
<keyword evidence="7" id="KW-0175">Coiled coil</keyword>
<keyword evidence="4" id="KW-0862">Zinc</keyword>
<feature type="repeat" description="RCC1" evidence="6">
    <location>
        <begin position="530"/>
        <end position="581"/>
    </location>
</feature>
<dbReference type="InterPro" id="IPR009091">
    <property type="entry name" value="RCC1/BLIP-II"/>
</dbReference>
<sequence>MADPLRSGLADRDFEQAITALKKGAYLLKYGRRGKPKFCPFRLSTDESTLIWYSGKDEKQLKLSQVSRIIPGQRTAIFQRYPRPEKEYQSFSLICNDRSLDLICKDKDEAEIWLAGLNALITRGNYCKRRSESRCDSSSLDSPRGRTQRNPLSITPFDPGDTEGVNLEIPQSRWGKAFADIISYTSVNKSSIQAESFVNSSISPRSTDNSRSSASDPFRVSLSSAVSSSSQSSCVDDFDALGDVFLWGEGIGGGALGGGVRRVGSSIYSKMDALLPKALESTVVLDVQGLACGDRHALLVTRQGEIFSWGEETGGRLGHGVEVDVCQPKLIDSLSGMNIDLVACGEYHSCAVTFSGDLYTWGDGTRFSSLLGHGSEVSHWIPKRICGHMEGVRVSHISCGLWHTAAVTSAGQLFTFGDGSFGALGHGDLSSTSIPREVETFRGLKAMKVACGVWHTAAVVEVTDESSSPDISDSSPSGKLFTWGDGDKGKLGHGDKESRLFPECVTALVDKKICQVVCGHYLTIALTTSGQVYTMGGTSYGQLGNPLADGKVPTQVEGKILENFVEEIACGSFHVAVLTSKAELYTWGKGSNGQLGHGDHNHRNMPTLVDFLKDRQVKSVVCGSNLTAAICLHKWVSSVDHSVCSGCRNSFGFRRKRHNCYNCGLVFCKACSSRKSLKAALAPNMNKPYRVCDECYSKLRKAMQSNALRNPKAKNGNAHHKSSDSTEKESRGNKLQTTLSRLSSFGSVINQAESRHNSESQPGGRYNLVFPALNVNSELGGLNSSKPSNLFGVPKKVISASVPGSRKISRGTSPVSGKSSPARSSAEFLEDSKYSNESLSQEIIILRAQVEDLTYKSQHLEGELEKTSNQLKEVTAIAAEEAEKCKSAKEVIKSLTAQLKEMSERQPGGHIIQNAGSIAGCATNFQNQQASVTSLPNTRTPETESNGNSMDRILPNRTKTQTGKGEKVVQDEPGVYLTLSLLPGGCNELKRVRFSRRHFTEEQAEKWWAENGAKVCERHNVLTAD</sequence>
<dbReference type="GO" id="GO:0008270">
    <property type="term" value="F:zinc ion binding"/>
    <property type="evidence" value="ECO:0007669"/>
    <property type="project" value="UniProtKB-KW"/>
</dbReference>
<dbReference type="InterPro" id="IPR013083">
    <property type="entry name" value="Znf_RING/FYVE/PHD"/>
</dbReference>
<reference evidence="11" key="1">
    <citation type="submission" date="2020-03" db="EMBL/GenBank/DDBJ databases">
        <title>A high-quality chromosome-level genome assembly of a woody plant with both climbing and erect habits, Rhamnella rubrinervis.</title>
        <authorList>
            <person name="Lu Z."/>
            <person name="Yang Y."/>
            <person name="Zhu X."/>
            <person name="Sun Y."/>
        </authorList>
    </citation>
    <scope>NUCLEOTIDE SEQUENCE</scope>
    <source>
        <strain evidence="11">BYM</strain>
        <tissue evidence="11">Leaf</tissue>
    </source>
</reference>
<evidence type="ECO:0000259" key="9">
    <source>
        <dbReference type="PROSITE" id="PS50178"/>
    </source>
</evidence>
<feature type="region of interest" description="Disordered" evidence="8">
    <location>
        <begin position="707"/>
        <end position="735"/>
    </location>
</feature>
<feature type="repeat" description="RCC1" evidence="6">
    <location>
        <begin position="582"/>
        <end position="633"/>
    </location>
</feature>
<dbReference type="PANTHER" id="PTHR22870">
    <property type="entry name" value="REGULATOR OF CHROMOSOME CONDENSATION"/>
    <property type="match status" value="1"/>
</dbReference>
<proteinExistence type="predicted"/>
<dbReference type="CDD" id="cd00065">
    <property type="entry name" value="FYVE_like_SF"/>
    <property type="match status" value="1"/>
</dbReference>
<feature type="region of interest" description="Disordered" evidence="8">
    <location>
        <begin position="932"/>
        <end position="966"/>
    </location>
</feature>
<comment type="caution">
    <text evidence="11">The sequence shown here is derived from an EMBL/GenBank/DDBJ whole genome shotgun (WGS) entry which is preliminary data.</text>
</comment>
<evidence type="ECO:0000313" key="11">
    <source>
        <dbReference type="EMBL" id="KAF3431441.1"/>
    </source>
</evidence>
<feature type="domain" description="BRX" evidence="10">
    <location>
        <begin position="965"/>
        <end position="1020"/>
    </location>
</feature>
<feature type="domain" description="FYVE-type" evidence="9">
    <location>
        <begin position="638"/>
        <end position="700"/>
    </location>
</feature>
<dbReference type="PROSITE" id="PS50178">
    <property type="entry name" value="ZF_FYVE"/>
    <property type="match status" value="1"/>
</dbReference>
<dbReference type="OrthoDB" id="5981550at2759"/>
<evidence type="ECO:0000259" key="10">
    <source>
        <dbReference type="PROSITE" id="PS51514"/>
    </source>
</evidence>
<dbReference type="Pfam" id="PF08381">
    <property type="entry name" value="BRX"/>
    <property type="match status" value="1"/>
</dbReference>
<feature type="region of interest" description="Disordered" evidence="8">
    <location>
        <begin position="132"/>
        <end position="166"/>
    </location>
</feature>
<protein>
    <submittedName>
        <fullName evidence="11">Uncharacterized protein</fullName>
    </submittedName>
</protein>
<evidence type="ECO:0000256" key="3">
    <source>
        <dbReference type="ARBA" id="ARBA00022771"/>
    </source>
</evidence>
<dbReference type="Gene3D" id="2.30.29.30">
    <property type="entry name" value="Pleckstrin-homology domain (PH domain)/Phosphotyrosine-binding domain (PTB)"/>
    <property type="match status" value="1"/>
</dbReference>
<dbReference type="EMBL" id="VOIH02000012">
    <property type="protein sequence ID" value="KAF3431441.1"/>
    <property type="molecule type" value="Genomic_DNA"/>
</dbReference>
<dbReference type="SUPFAM" id="SSF50985">
    <property type="entry name" value="RCC1/BLIP-II"/>
    <property type="match status" value="1"/>
</dbReference>
<dbReference type="SUPFAM" id="SSF50729">
    <property type="entry name" value="PH domain-like"/>
    <property type="match status" value="1"/>
</dbReference>
<keyword evidence="12" id="KW-1185">Reference proteome</keyword>
<feature type="region of interest" description="Disordered" evidence="8">
    <location>
        <begin position="802"/>
        <end position="831"/>
    </location>
</feature>
<dbReference type="Proteomes" id="UP000796880">
    <property type="component" value="Unassembled WGS sequence"/>
</dbReference>
<dbReference type="AlphaFoldDB" id="A0A8K0GNI5"/>
<dbReference type="Pfam" id="PF25390">
    <property type="entry name" value="WD40_RLD"/>
    <property type="match status" value="1"/>
</dbReference>
<evidence type="ECO:0000313" key="12">
    <source>
        <dbReference type="Proteomes" id="UP000796880"/>
    </source>
</evidence>
<dbReference type="PROSITE" id="PS51514">
    <property type="entry name" value="BRX"/>
    <property type="match status" value="1"/>
</dbReference>
<gene>
    <name evidence="11" type="ORF">FNV43_RR26172</name>
</gene>
<dbReference type="InterPro" id="IPR058923">
    <property type="entry name" value="RCC1-like_dom"/>
</dbReference>
<evidence type="ECO:0000256" key="5">
    <source>
        <dbReference type="PROSITE-ProRule" id="PRU00091"/>
    </source>
</evidence>
<dbReference type="PRINTS" id="PR00633">
    <property type="entry name" value="RCCNDNSATION"/>
</dbReference>
<evidence type="ECO:0000256" key="8">
    <source>
        <dbReference type="SAM" id="MobiDB-lite"/>
    </source>
</evidence>
<dbReference type="InterPro" id="IPR000408">
    <property type="entry name" value="Reg_chr_condens"/>
</dbReference>
<dbReference type="SUPFAM" id="SSF57903">
    <property type="entry name" value="FYVE/PHD zinc finger"/>
    <property type="match status" value="1"/>
</dbReference>
<feature type="coiled-coil region" evidence="7">
    <location>
        <begin position="836"/>
        <end position="905"/>
    </location>
</feature>
<feature type="compositionally biased region" description="Basic and acidic residues" evidence="8">
    <location>
        <begin position="721"/>
        <end position="732"/>
    </location>
</feature>
<name>A0A8K0GNI5_9ROSA</name>
<feature type="repeat" description="RCC1" evidence="6">
    <location>
        <begin position="356"/>
        <end position="410"/>
    </location>
</feature>
<keyword evidence="1" id="KW-0479">Metal-binding</keyword>
<feature type="repeat" description="RCC1" evidence="6">
    <location>
        <begin position="242"/>
        <end position="303"/>
    </location>
</feature>
<dbReference type="InterPro" id="IPR011993">
    <property type="entry name" value="PH-like_dom_sf"/>
</dbReference>
<evidence type="ECO:0000256" key="4">
    <source>
        <dbReference type="ARBA" id="ARBA00022833"/>
    </source>
</evidence>
<dbReference type="InterPro" id="IPR001849">
    <property type="entry name" value="PH_domain"/>
</dbReference>
<dbReference type="InterPro" id="IPR011011">
    <property type="entry name" value="Znf_FYVE_PHD"/>
</dbReference>